<dbReference type="InterPro" id="IPR025724">
    <property type="entry name" value="GAG-pre-integrase_dom"/>
</dbReference>
<dbReference type="Pfam" id="PF13976">
    <property type="entry name" value="gag_pre-integrs"/>
    <property type="match status" value="1"/>
</dbReference>
<dbReference type="GO" id="GO:0003964">
    <property type="term" value="F:RNA-directed DNA polymerase activity"/>
    <property type="evidence" value="ECO:0007669"/>
    <property type="project" value="UniProtKB-KW"/>
</dbReference>
<dbReference type="InterPro" id="IPR039537">
    <property type="entry name" value="Retrotran_Ty1/copia-like"/>
</dbReference>
<evidence type="ECO:0000313" key="2">
    <source>
        <dbReference type="EMBL" id="PRQ40459.1"/>
    </source>
</evidence>
<dbReference type="STRING" id="74649.A0A2P6R255"/>
<keyword evidence="2" id="KW-0695">RNA-directed DNA polymerase</keyword>
<protein>
    <submittedName>
        <fullName evidence="2">Putative RNA-directed DNA polymerase</fullName>
        <ecNumber evidence="2">2.7.7.49</ecNumber>
    </submittedName>
</protein>
<comment type="caution">
    <text evidence="2">The sequence shown here is derived from an EMBL/GenBank/DDBJ whole genome shotgun (WGS) entry which is preliminary data.</text>
</comment>
<dbReference type="PANTHER" id="PTHR42648">
    <property type="entry name" value="TRANSPOSASE, PUTATIVE-RELATED"/>
    <property type="match status" value="1"/>
</dbReference>
<keyword evidence="2" id="KW-0548">Nucleotidyltransferase</keyword>
<accession>A0A2P6R255</accession>
<proteinExistence type="predicted"/>
<dbReference type="Gramene" id="PRQ40459">
    <property type="protein sequence ID" value="PRQ40459"/>
    <property type="gene ID" value="RchiOBHm_Chr4g0436251"/>
</dbReference>
<dbReference type="PANTHER" id="PTHR42648:SF28">
    <property type="entry name" value="TRANSPOSON-ENCODED PROTEIN WITH RIBONUCLEASE H-LIKE AND RETROVIRUS ZINC FINGER-LIKE DOMAINS"/>
    <property type="match status" value="1"/>
</dbReference>
<dbReference type="AlphaFoldDB" id="A0A2P6R255"/>
<dbReference type="EC" id="2.7.7.49" evidence="2"/>
<keyword evidence="3" id="KW-1185">Reference proteome</keyword>
<reference evidence="2 3" key="1">
    <citation type="journal article" date="2018" name="Nat. Genet.">
        <title>The Rosa genome provides new insights in the design of modern roses.</title>
        <authorList>
            <person name="Bendahmane M."/>
        </authorList>
    </citation>
    <scope>NUCLEOTIDE SEQUENCE [LARGE SCALE GENOMIC DNA]</scope>
    <source>
        <strain evidence="3">cv. Old Blush</strain>
    </source>
</reference>
<dbReference type="Proteomes" id="UP000238479">
    <property type="component" value="Chromosome 4"/>
</dbReference>
<evidence type="ECO:0000313" key="3">
    <source>
        <dbReference type="Proteomes" id="UP000238479"/>
    </source>
</evidence>
<dbReference type="EMBL" id="PDCK01000042">
    <property type="protein sequence ID" value="PRQ40459.1"/>
    <property type="molecule type" value="Genomic_DNA"/>
</dbReference>
<name>A0A2P6R255_ROSCH</name>
<dbReference type="OMA" id="RIMRCES"/>
<keyword evidence="2" id="KW-0808">Transferase</keyword>
<gene>
    <name evidence="2" type="ORF">RchiOBHm_Chr4g0436251</name>
</gene>
<evidence type="ECO:0000259" key="1">
    <source>
        <dbReference type="Pfam" id="PF13976"/>
    </source>
</evidence>
<organism evidence="2 3">
    <name type="scientific">Rosa chinensis</name>
    <name type="common">China rose</name>
    <dbReference type="NCBI Taxonomy" id="74649"/>
    <lineage>
        <taxon>Eukaryota</taxon>
        <taxon>Viridiplantae</taxon>
        <taxon>Streptophyta</taxon>
        <taxon>Embryophyta</taxon>
        <taxon>Tracheophyta</taxon>
        <taxon>Spermatophyta</taxon>
        <taxon>Magnoliopsida</taxon>
        <taxon>eudicotyledons</taxon>
        <taxon>Gunneridae</taxon>
        <taxon>Pentapetalae</taxon>
        <taxon>rosids</taxon>
        <taxon>fabids</taxon>
        <taxon>Rosales</taxon>
        <taxon>Rosaceae</taxon>
        <taxon>Rosoideae</taxon>
        <taxon>Rosoideae incertae sedis</taxon>
        <taxon>Rosa</taxon>
    </lineage>
</organism>
<sequence>MLLHIQLLIQFKLVMDKVLGRILYQGLSKQGMYPIPFDLPLKFGSTSTSTIPSSFSKTAYVGKTIKNLLWHQRLGHPTNEVVKSMLKKCKIFGDPTVDSTSCEACLLGKFHKLPFPVSQTRSEVPFDIVHSDVWGLALHLSLDGFKYFVIFIDDCTWYT</sequence>
<feature type="domain" description="GAG-pre-integrase" evidence="1">
    <location>
        <begin position="63"/>
        <end position="109"/>
    </location>
</feature>